<comment type="caution">
    <text evidence="2">The sequence shown here is derived from an EMBL/GenBank/DDBJ whole genome shotgun (WGS) entry which is preliminary data.</text>
</comment>
<dbReference type="Gene3D" id="3.90.190.10">
    <property type="entry name" value="Protein tyrosine phosphatase superfamily"/>
    <property type="match status" value="1"/>
</dbReference>
<proteinExistence type="predicted"/>
<dbReference type="InterPro" id="IPR029021">
    <property type="entry name" value="Prot-tyrosine_phosphatase-like"/>
</dbReference>
<evidence type="ECO:0000313" key="3">
    <source>
        <dbReference type="Proteomes" id="UP000314011"/>
    </source>
</evidence>
<gene>
    <name evidence="2" type="ORF">FHY64_05900</name>
</gene>
<dbReference type="OrthoDB" id="9805710at2"/>
<dbReference type="Pfam" id="PF04273">
    <property type="entry name" value="BLH_phosphatase"/>
    <property type="match status" value="1"/>
</dbReference>
<dbReference type="SUPFAM" id="SSF52799">
    <property type="entry name" value="(Phosphotyrosine protein) phosphatases II"/>
    <property type="match status" value="1"/>
</dbReference>
<dbReference type="NCBIfam" id="TIGR01244">
    <property type="entry name" value="TIGR01244 family sulfur transferase"/>
    <property type="match status" value="1"/>
</dbReference>
<evidence type="ECO:0000313" key="2">
    <source>
        <dbReference type="EMBL" id="TNY32808.1"/>
    </source>
</evidence>
<dbReference type="RefSeq" id="WP_140193492.1">
    <property type="nucleotide sequence ID" value="NZ_CP065915.1"/>
</dbReference>
<dbReference type="CDD" id="cd14503">
    <property type="entry name" value="PTP-bact"/>
    <property type="match status" value="1"/>
</dbReference>
<evidence type="ECO:0000259" key="1">
    <source>
        <dbReference type="Pfam" id="PF04273"/>
    </source>
</evidence>
<dbReference type="Proteomes" id="UP000314011">
    <property type="component" value="Unassembled WGS sequence"/>
</dbReference>
<organism evidence="2 3">
    <name type="scientific">Pelagovum pacificum</name>
    <dbReference type="NCBI Taxonomy" id="2588711"/>
    <lineage>
        <taxon>Bacteria</taxon>
        <taxon>Pseudomonadati</taxon>
        <taxon>Pseudomonadota</taxon>
        <taxon>Alphaproteobacteria</taxon>
        <taxon>Rhodobacterales</taxon>
        <taxon>Paracoccaceae</taxon>
        <taxon>Pelagovum</taxon>
    </lineage>
</organism>
<accession>A0A5C5GDP1</accession>
<feature type="domain" description="Beta-lactamase hydrolase-like protein phosphatase-like" evidence="1">
    <location>
        <begin position="3"/>
        <end position="110"/>
    </location>
</feature>
<dbReference type="GO" id="GO:0016787">
    <property type="term" value="F:hydrolase activity"/>
    <property type="evidence" value="ECO:0007669"/>
    <property type="project" value="InterPro"/>
</dbReference>
<dbReference type="AlphaFoldDB" id="A0A5C5GDP1"/>
<name>A0A5C5GDP1_9RHOB</name>
<dbReference type="EMBL" id="VFFF01000001">
    <property type="protein sequence ID" value="TNY32808.1"/>
    <property type="molecule type" value="Genomic_DNA"/>
</dbReference>
<dbReference type="InterPro" id="IPR005939">
    <property type="entry name" value="BLH_phosphatase-like"/>
</dbReference>
<sequence length="142" mass="15584">MQYRYITDTYAVSGQIEPQDVATLKADGFTTIICNRPDVEAPENARAVDVREAAEAAGLTFLENPFSHQAFSFDLVDGQLDAMEKDAGKVFAYCATGNRCTILWGLAQAKTRSMTPDQIVATADAQGYDLNRIRPQLDSLTE</sequence>
<keyword evidence="3" id="KW-1185">Reference proteome</keyword>
<reference evidence="2 3" key="1">
    <citation type="submission" date="2019-06" db="EMBL/GenBank/DDBJ databases">
        <title>Genome of new Rhodobacteraceae sp. SM1903.</title>
        <authorList>
            <person name="Ren X."/>
        </authorList>
    </citation>
    <scope>NUCLEOTIDE SEQUENCE [LARGE SCALE GENOMIC DNA]</scope>
    <source>
        <strain evidence="2 3">SM1903</strain>
    </source>
</reference>
<protein>
    <submittedName>
        <fullName evidence="2">TIGR01244 family phosphatase</fullName>
    </submittedName>
</protein>